<gene>
    <name evidence="2" type="ORF">FBEOM_4438</name>
</gene>
<dbReference type="PANTHER" id="PTHR37012:SF7">
    <property type="entry name" value="B-ZIP TRANSCRIPTION FACTOR (EUROFUNG)-RELATED"/>
    <property type="match status" value="1"/>
</dbReference>
<dbReference type="Gene3D" id="1.20.5.170">
    <property type="match status" value="1"/>
</dbReference>
<dbReference type="AlphaFoldDB" id="A0A9P5AMT7"/>
<dbReference type="GO" id="GO:0003700">
    <property type="term" value="F:DNA-binding transcription factor activity"/>
    <property type="evidence" value="ECO:0007669"/>
    <property type="project" value="InterPro"/>
</dbReference>
<reference evidence="2" key="1">
    <citation type="journal article" date="2017" name="Mycologia">
        <title>Fusarium algeriense, sp. nov., a novel toxigenic crown rot pathogen of durum wheat from Algeria is nested in the Fusarium burgessii species complex.</title>
        <authorList>
            <person name="Laraba I."/>
            <person name="Keddad A."/>
            <person name="Boureghda H."/>
            <person name="Abdallah N."/>
            <person name="Vaughan M.M."/>
            <person name="Proctor R.H."/>
            <person name="Busman M."/>
            <person name="O'Donnell K."/>
        </authorList>
    </citation>
    <scope>NUCLEOTIDE SEQUENCE</scope>
    <source>
        <strain evidence="2">NRRL 25174</strain>
    </source>
</reference>
<protein>
    <submittedName>
        <fullName evidence="2">BZIP transcription</fullName>
    </submittedName>
</protein>
<dbReference type="Pfam" id="PF11905">
    <property type="entry name" value="DUF3425"/>
    <property type="match status" value="1"/>
</dbReference>
<dbReference type="SUPFAM" id="SSF57959">
    <property type="entry name" value="Leucine zipper domain"/>
    <property type="match status" value="1"/>
</dbReference>
<comment type="caution">
    <text evidence="2">The sequence shown here is derived from an EMBL/GenBank/DDBJ whole genome shotgun (WGS) entry which is preliminary data.</text>
</comment>
<sequence>MAADAETRRAKKRQTDRNAQRQHRKRQKQYIEGLEAQISLLKSAGKTEASQLAVQNLQLQDELQQMRGLWDEMESILQRQRDLRANSIVNQIQPCVPSDGSPTTSYDSHNERDANVHVFSTATPNPVTNKGLSTREMTEHLEPNGLSDLDDLMLHDPSTTHDLPENMNYCSTLDLDHGVELLNTEDDAIDAILGDKFQLPIENTDNNSGLSQQSTVRNKDPNHFLTIDSIQIHTPRPHRDHGSCTTMTMRWPMSISTPTTDTTRLFRENDDMMDFTGMEDTISDETEKQHNQDPLDGFTELFTACLQHDLPPSRHMPILMFSFLAKDKFLHEMIKRASQNPESIGPPVLIDFLVDNKKNSLSTDLKAYLEPVRKARRTSEYLATYWVLYLLFRWQILQSEDAYHSLPVWLRPTPLQLVVHHPVVADLIAWPAIREGLVQISISDAERVYDVSTDVGKYLTVELSTSEFDLVHDPQQLVSKILDLNNWKLDKEFFNRYPQWKNNTD</sequence>
<feature type="compositionally biased region" description="Basic and acidic residues" evidence="1">
    <location>
        <begin position="1"/>
        <end position="19"/>
    </location>
</feature>
<evidence type="ECO:0000256" key="1">
    <source>
        <dbReference type="SAM" id="MobiDB-lite"/>
    </source>
</evidence>
<dbReference type="OrthoDB" id="4161589at2759"/>
<dbReference type="Proteomes" id="UP000730481">
    <property type="component" value="Unassembled WGS sequence"/>
</dbReference>
<feature type="region of interest" description="Disordered" evidence="1">
    <location>
        <begin position="1"/>
        <end position="28"/>
    </location>
</feature>
<evidence type="ECO:0000313" key="3">
    <source>
        <dbReference type="Proteomes" id="UP000730481"/>
    </source>
</evidence>
<name>A0A9P5AMT7_9HYPO</name>
<keyword evidence="3" id="KW-1185">Reference proteome</keyword>
<organism evidence="2 3">
    <name type="scientific">Fusarium beomiforme</name>
    <dbReference type="NCBI Taxonomy" id="44412"/>
    <lineage>
        <taxon>Eukaryota</taxon>
        <taxon>Fungi</taxon>
        <taxon>Dikarya</taxon>
        <taxon>Ascomycota</taxon>
        <taxon>Pezizomycotina</taxon>
        <taxon>Sordariomycetes</taxon>
        <taxon>Hypocreomycetidae</taxon>
        <taxon>Hypocreales</taxon>
        <taxon>Nectriaceae</taxon>
        <taxon>Fusarium</taxon>
        <taxon>Fusarium burgessii species complex</taxon>
    </lineage>
</organism>
<dbReference type="EMBL" id="PVQB02000187">
    <property type="protein sequence ID" value="KAF4341631.1"/>
    <property type="molecule type" value="Genomic_DNA"/>
</dbReference>
<accession>A0A9P5AMT7</accession>
<dbReference type="CDD" id="cd14688">
    <property type="entry name" value="bZIP_YAP"/>
    <property type="match status" value="1"/>
</dbReference>
<dbReference type="PANTHER" id="PTHR37012">
    <property type="entry name" value="B-ZIP TRANSCRIPTION FACTOR (EUROFUNG)-RELATED"/>
    <property type="match status" value="1"/>
</dbReference>
<proteinExistence type="predicted"/>
<reference evidence="2" key="2">
    <citation type="submission" date="2020-02" db="EMBL/GenBank/DDBJ databases">
        <title>Identification and distribution of gene clusters putatively required for synthesis of sphingolipid metabolism inhibitors in phylogenetically diverse species of the filamentous fungus Fusarium.</title>
        <authorList>
            <person name="Kim H.-S."/>
            <person name="Busman M."/>
            <person name="Brown D.W."/>
            <person name="Divon H."/>
            <person name="Uhlig S."/>
            <person name="Proctor R.H."/>
        </authorList>
    </citation>
    <scope>NUCLEOTIDE SEQUENCE</scope>
    <source>
        <strain evidence="2">NRRL 25174</strain>
    </source>
</reference>
<evidence type="ECO:0000313" key="2">
    <source>
        <dbReference type="EMBL" id="KAF4341631.1"/>
    </source>
</evidence>
<dbReference type="InterPro" id="IPR046347">
    <property type="entry name" value="bZIP_sf"/>
</dbReference>
<dbReference type="InterPro" id="IPR021833">
    <property type="entry name" value="DUF3425"/>
</dbReference>